<dbReference type="Proteomes" id="UP000681075">
    <property type="component" value="Unassembled WGS sequence"/>
</dbReference>
<keyword evidence="2" id="KW-1185">Reference proteome</keyword>
<name>A0A8S8XLV5_9PROT</name>
<sequence length="114" mass="12257">MLIVLAVCALLTVLALPMLGNLGASLRFRFARDGIERQIDSLATTAFAQSRAMRIGGADGVVLDLPRGWTAEVPRPIDIRADGACSGGELFVQAGDTRFHYRLDAPRCHPVLVP</sequence>
<dbReference type="AlphaFoldDB" id="A0A8S8XLV5"/>
<organism evidence="1 2">
    <name type="scientific">Roseiterribacter gracilis</name>
    <dbReference type="NCBI Taxonomy" id="2812848"/>
    <lineage>
        <taxon>Bacteria</taxon>
        <taxon>Pseudomonadati</taxon>
        <taxon>Pseudomonadota</taxon>
        <taxon>Alphaproteobacteria</taxon>
        <taxon>Rhodospirillales</taxon>
        <taxon>Roseiterribacteraceae</taxon>
        <taxon>Roseiterribacter</taxon>
    </lineage>
</organism>
<dbReference type="EMBL" id="BOPV01000001">
    <property type="protein sequence ID" value="GIL41790.1"/>
    <property type="molecule type" value="Genomic_DNA"/>
</dbReference>
<evidence type="ECO:0000313" key="2">
    <source>
        <dbReference type="Proteomes" id="UP000681075"/>
    </source>
</evidence>
<gene>
    <name evidence="1" type="ORF">TMPK1_40270</name>
</gene>
<protein>
    <submittedName>
        <fullName evidence="1">Uncharacterized protein</fullName>
    </submittedName>
</protein>
<reference evidence="1" key="1">
    <citation type="submission" date="2021-02" db="EMBL/GenBank/DDBJ databases">
        <title>Genome sequence of Rhodospirillales sp. strain TMPK1 isolated from soil.</title>
        <authorList>
            <person name="Nakai R."/>
            <person name="Kusada H."/>
            <person name="Tamaki H."/>
        </authorList>
    </citation>
    <scope>NUCLEOTIDE SEQUENCE</scope>
    <source>
        <strain evidence="1">TMPK1</strain>
    </source>
</reference>
<comment type="caution">
    <text evidence="1">The sequence shown here is derived from an EMBL/GenBank/DDBJ whole genome shotgun (WGS) entry which is preliminary data.</text>
</comment>
<accession>A0A8S8XLV5</accession>
<evidence type="ECO:0000313" key="1">
    <source>
        <dbReference type="EMBL" id="GIL41790.1"/>
    </source>
</evidence>
<proteinExistence type="predicted"/>